<dbReference type="HOGENOM" id="CLU_2339682_0_0_1"/>
<protein>
    <submittedName>
        <fullName evidence="2">Uncharacterized protein</fullName>
    </submittedName>
</protein>
<dbReference type="Gramene" id="OB08G19290.1">
    <property type="protein sequence ID" value="OB08G19290.1"/>
    <property type="gene ID" value="OB08G19290"/>
</dbReference>
<evidence type="ECO:0000256" key="1">
    <source>
        <dbReference type="SAM" id="MobiDB-lite"/>
    </source>
</evidence>
<reference evidence="2" key="1">
    <citation type="journal article" date="2013" name="Nat. Commun.">
        <title>Whole-genome sequencing of Oryza brachyantha reveals mechanisms underlying Oryza genome evolution.</title>
        <authorList>
            <person name="Chen J."/>
            <person name="Huang Q."/>
            <person name="Gao D."/>
            <person name="Wang J."/>
            <person name="Lang Y."/>
            <person name="Liu T."/>
            <person name="Li B."/>
            <person name="Bai Z."/>
            <person name="Luis Goicoechea J."/>
            <person name="Liang C."/>
            <person name="Chen C."/>
            <person name="Zhang W."/>
            <person name="Sun S."/>
            <person name="Liao Y."/>
            <person name="Zhang X."/>
            <person name="Yang L."/>
            <person name="Song C."/>
            <person name="Wang M."/>
            <person name="Shi J."/>
            <person name="Liu G."/>
            <person name="Liu J."/>
            <person name="Zhou H."/>
            <person name="Zhou W."/>
            <person name="Yu Q."/>
            <person name="An N."/>
            <person name="Chen Y."/>
            <person name="Cai Q."/>
            <person name="Wang B."/>
            <person name="Liu B."/>
            <person name="Min J."/>
            <person name="Huang Y."/>
            <person name="Wu H."/>
            <person name="Li Z."/>
            <person name="Zhang Y."/>
            <person name="Yin Y."/>
            <person name="Song W."/>
            <person name="Jiang J."/>
            <person name="Jackson S.A."/>
            <person name="Wing R.A."/>
            <person name="Wang J."/>
            <person name="Chen M."/>
        </authorList>
    </citation>
    <scope>NUCLEOTIDE SEQUENCE [LARGE SCALE GENOMIC DNA]</scope>
    <source>
        <strain evidence="2">cv. IRGC 101232</strain>
    </source>
</reference>
<feature type="region of interest" description="Disordered" evidence="1">
    <location>
        <begin position="1"/>
        <end position="98"/>
    </location>
</feature>
<keyword evidence="3" id="KW-1185">Reference proteome</keyword>
<dbReference type="Proteomes" id="UP000006038">
    <property type="component" value="Chromosome 8"/>
</dbReference>
<dbReference type="AlphaFoldDB" id="J3MS50"/>
<reference evidence="2" key="2">
    <citation type="submission" date="2013-04" db="UniProtKB">
        <authorList>
            <consortium name="EnsemblPlants"/>
        </authorList>
    </citation>
    <scope>IDENTIFICATION</scope>
</reference>
<sequence>MATSSGWSIASRPSARGTPLSAFTAPTPSSSTSRRSPRPSSRTLTTPRLPLSPLSLDLTRRTLPPIQIHEARSPASTPTSRWPERGSRRTHSSTGRAS</sequence>
<accession>J3MS50</accession>
<feature type="compositionally biased region" description="Low complexity" evidence="1">
    <location>
        <begin position="26"/>
        <end position="65"/>
    </location>
</feature>
<evidence type="ECO:0000313" key="3">
    <source>
        <dbReference type="Proteomes" id="UP000006038"/>
    </source>
</evidence>
<evidence type="ECO:0000313" key="2">
    <source>
        <dbReference type="EnsemblPlants" id="OB08G19290.1"/>
    </source>
</evidence>
<name>J3MS50_ORYBR</name>
<dbReference type="EnsemblPlants" id="OB08G19290.1">
    <property type="protein sequence ID" value="OB08G19290.1"/>
    <property type="gene ID" value="OB08G19290"/>
</dbReference>
<proteinExistence type="predicted"/>
<organism evidence="2">
    <name type="scientific">Oryza brachyantha</name>
    <name type="common">malo sina</name>
    <dbReference type="NCBI Taxonomy" id="4533"/>
    <lineage>
        <taxon>Eukaryota</taxon>
        <taxon>Viridiplantae</taxon>
        <taxon>Streptophyta</taxon>
        <taxon>Embryophyta</taxon>
        <taxon>Tracheophyta</taxon>
        <taxon>Spermatophyta</taxon>
        <taxon>Magnoliopsida</taxon>
        <taxon>Liliopsida</taxon>
        <taxon>Poales</taxon>
        <taxon>Poaceae</taxon>
        <taxon>BOP clade</taxon>
        <taxon>Oryzoideae</taxon>
        <taxon>Oryzeae</taxon>
        <taxon>Oryzinae</taxon>
        <taxon>Oryza</taxon>
    </lineage>
</organism>